<evidence type="ECO:0000256" key="4">
    <source>
        <dbReference type="ARBA" id="ARBA00022989"/>
    </source>
</evidence>
<evidence type="ECO:0000256" key="6">
    <source>
        <dbReference type="ARBA" id="ARBA00023315"/>
    </source>
</evidence>
<evidence type="ECO:0000313" key="10">
    <source>
        <dbReference type="EMBL" id="VFT96517.1"/>
    </source>
</evidence>
<dbReference type="PANTHER" id="PTHR12246">
    <property type="entry name" value="PALMITOYLTRANSFERASE ZDHHC16"/>
    <property type="match status" value="1"/>
</dbReference>
<dbReference type="GO" id="GO:0016020">
    <property type="term" value="C:membrane"/>
    <property type="evidence" value="ECO:0007669"/>
    <property type="project" value="UniProtKB-SubCell"/>
</dbReference>
<keyword evidence="5 7" id="KW-0472">Membrane</keyword>
<feature type="transmembrane region" description="Helical" evidence="7">
    <location>
        <begin position="20"/>
        <end position="44"/>
    </location>
</feature>
<dbReference type="Pfam" id="PF01529">
    <property type="entry name" value="DHHC"/>
    <property type="match status" value="1"/>
</dbReference>
<dbReference type="Proteomes" id="UP000332933">
    <property type="component" value="Unassembled WGS sequence"/>
</dbReference>
<organism evidence="10 11">
    <name type="scientific">Aphanomyces stellatus</name>
    <dbReference type="NCBI Taxonomy" id="120398"/>
    <lineage>
        <taxon>Eukaryota</taxon>
        <taxon>Sar</taxon>
        <taxon>Stramenopiles</taxon>
        <taxon>Oomycota</taxon>
        <taxon>Saprolegniomycetes</taxon>
        <taxon>Saprolegniales</taxon>
        <taxon>Verrucalvaceae</taxon>
        <taxon>Aphanomyces</taxon>
    </lineage>
</organism>
<evidence type="ECO:0000256" key="3">
    <source>
        <dbReference type="ARBA" id="ARBA00022692"/>
    </source>
</evidence>
<reference evidence="10 11" key="1">
    <citation type="submission" date="2019-03" db="EMBL/GenBank/DDBJ databases">
        <authorList>
            <person name="Gaulin E."/>
            <person name="Dumas B."/>
        </authorList>
    </citation>
    <scope>NUCLEOTIDE SEQUENCE [LARGE SCALE GENOMIC DNA]</scope>
    <source>
        <strain evidence="10">CBS 568.67</strain>
    </source>
</reference>
<evidence type="ECO:0000256" key="2">
    <source>
        <dbReference type="ARBA" id="ARBA00022679"/>
    </source>
</evidence>
<evidence type="ECO:0000256" key="5">
    <source>
        <dbReference type="ARBA" id="ARBA00023136"/>
    </source>
</evidence>
<dbReference type="EC" id="2.3.1.225" evidence="7"/>
<feature type="domain" description="Palmitoyltransferase DHHC" evidence="8">
    <location>
        <begin position="95"/>
        <end position="210"/>
    </location>
</feature>
<comment type="similarity">
    <text evidence="7">Belongs to the DHHC palmitoyltransferase family.</text>
</comment>
<dbReference type="AlphaFoldDB" id="A0A485LE59"/>
<dbReference type="InterPro" id="IPR001594">
    <property type="entry name" value="Palmitoyltrfase_DHHC"/>
</dbReference>
<reference evidence="9" key="2">
    <citation type="submission" date="2019-06" db="EMBL/GenBank/DDBJ databases">
        <title>Genomics analysis of Aphanomyces spp. identifies a new class of oomycete effector associated with host adaptation.</title>
        <authorList>
            <person name="Gaulin E."/>
        </authorList>
    </citation>
    <scope>NUCLEOTIDE SEQUENCE</scope>
    <source>
        <strain evidence="9">CBS 578.67</strain>
    </source>
</reference>
<dbReference type="OrthoDB" id="9909019at2759"/>
<dbReference type="EMBL" id="VJMH01006715">
    <property type="protein sequence ID" value="KAF0688574.1"/>
    <property type="molecule type" value="Genomic_DNA"/>
</dbReference>
<protein>
    <recommendedName>
        <fullName evidence="7">Palmitoyltransferase</fullName>
        <ecNumber evidence="7">2.3.1.225</ecNumber>
    </recommendedName>
</protein>
<dbReference type="PROSITE" id="PS50216">
    <property type="entry name" value="DHHC"/>
    <property type="match status" value="1"/>
</dbReference>
<evidence type="ECO:0000313" key="11">
    <source>
        <dbReference type="Proteomes" id="UP000332933"/>
    </source>
</evidence>
<comment type="subcellular location">
    <subcellularLocation>
        <location evidence="1">Membrane</location>
        <topology evidence="1">Multi-pass membrane protein</topology>
    </subcellularLocation>
</comment>
<evidence type="ECO:0000313" key="9">
    <source>
        <dbReference type="EMBL" id="KAF0688574.1"/>
    </source>
</evidence>
<keyword evidence="3 7" id="KW-0812">Transmembrane</keyword>
<sequence length="264" mass="29849">MREHTSRAVWVRAVDALDYVLGPLLMTLGLSLATFLACCFFFAILPRHDASFSTTLANLAGVYVFLQLYINYILCITTNPGRVVPSEADKRAFPTCRHCDAGQPPRSHHCHSCRSCVLEMDHHCVWVNNCIGYFNYRFFWRFLLFTWLACAMVAAGAAAPSRAAPPDDWSSKCFVSFPFVLCLCIGLVVFGLWLWHVYLVLTGQTSIDAIVRYRMKLKPKNVTWPCMQSNVSRLLGHPWWRAILVPSLAVRDHHESSASVTSMV</sequence>
<feature type="transmembrane region" description="Helical" evidence="7">
    <location>
        <begin position="56"/>
        <end position="74"/>
    </location>
</feature>
<keyword evidence="2 7" id="KW-0808">Transferase</keyword>
<keyword evidence="4 7" id="KW-1133">Transmembrane helix</keyword>
<gene>
    <name evidence="10" type="primary">Aste57867_19819</name>
    <name evidence="9" type="ORF">As57867_019754</name>
    <name evidence="10" type="ORF">ASTE57867_19819</name>
</gene>
<comment type="domain">
    <text evidence="7">The DHHC domain is required for palmitoyltransferase activity.</text>
</comment>
<feature type="transmembrane region" description="Helical" evidence="7">
    <location>
        <begin position="173"/>
        <end position="195"/>
    </location>
</feature>
<evidence type="ECO:0000256" key="1">
    <source>
        <dbReference type="ARBA" id="ARBA00004141"/>
    </source>
</evidence>
<accession>A0A485LE59</accession>
<dbReference type="EMBL" id="CAADRA010006738">
    <property type="protein sequence ID" value="VFT96517.1"/>
    <property type="molecule type" value="Genomic_DNA"/>
</dbReference>
<name>A0A485LE59_9STRA</name>
<proteinExistence type="inferred from homology"/>
<dbReference type="InterPro" id="IPR039859">
    <property type="entry name" value="PFA4/ZDH16/20/ERF2-like"/>
</dbReference>
<evidence type="ECO:0000259" key="8">
    <source>
        <dbReference type="Pfam" id="PF01529"/>
    </source>
</evidence>
<comment type="catalytic activity">
    <reaction evidence="7">
        <text>L-cysteinyl-[protein] + hexadecanoyl-CoA = S-hexadecanoyl-L-cysteinyl-[protein] + CoA</text>
        <dbReference type="Rhea" id="RHEA:36683"/>
        <dbReference type="Rhea" id="RHEA-COMP:10131"/>
        <dbReference type="Rhea" id="RHEA-COMP:11032"/>
        <dbReference type="ChEBI" id="CHEBI:29950"/>
        <dbReference type="ChEBI" id="CHEBI:57287"/>
        <dbReference type="ChEBI" id="CHEBI:57379"/>
        <dbReference type="ChEBI" id="CHEBI:74151"/>
        <dbReference type="EC" id="2.3.1.225"/>
    </reaction>
</comment>
<evidence type="ECO:0000256" key="7">
    <source>
        <dbReference type="RuleBase" id="RU079119"/>
    </source>
</evidence>
<keyword evidence="11" id="KW-1185">Reference proteome</keyword>
<keyword evidence="6 7" id="KW-0012">Acyltransferase</keyword>
<dbReference type="GO" id="GO:0019706">
    <property type="term" value="F:protein-cysteine S-palmitoyltransferase activity"/>
    <property type="evidence" value="ECO:0007669"/>
    <property type="project" value="UniProtKB-EC"/>
</dbReference>
<feature type="transmembrane region" description="Helical" evidence="7">
    <location>
        <begin position="138"/>
        <end position="161"/>
    </location>
</feature>